<keyword evidence="2" id="KW-0472">Membrane</keyword>
<dbReference type="HOGENOM" id="CLU_386718_0_0_9"/>
<feature type="transmembrane region" description="Helical" evidence="2">
    <location>
        <begin position="226"/>
        <end position="249"/>
    </location>
</feature>
<keyword evidence="2" id="KW-1133">Transmembrane helix</keyword>
<evidence type="ECO:0000313" key="4">
    <source>
        <dbReference type="Proteomes" id="UP000029585"/>
    </source>
</evidence>
<dbReference type="RefSeq" id="WP_044940725.1">
    <property type="nucleotide sequence ID" value="NZ_KN174163.1"/>
</dbReference>
<reference evidence="3 4" key="1">
    <citation type="submission" date="2011-08" db="EMBL/GenBank/DDBJ databases">
        <title>The Genome Sequence of Clostridium orbiscindens 1_3_50AFAA.</title>
        <authorList>
            <consortium name="The Broad Institute Genome Sequencing Platform"/>
            <person name="Earl A."/>
            <person name="Ward D."/>
            <person name="Feldgarden M."/>
            <person name="Gevers D."/>
            <person name="Daigneault M."/>
            <person name="Strauss J."/>
            <person name="Allen-Vercoe E."/>
            <person name="Young S.K."/>
            <person name="Zeng Q."/>
            <person name="Gargeya S."/>
            <person name="Fitzgerald M."/>
            <person name="Haas B."/>
            <person name="Abouelleil A."/>
            <person name="Alvarado L."/>
            <person name="Arachchi H.M."/>
            <person name="Berlin A."/>
            <person name="Brown A."/>
            <person name="Chapman S.B."/>
            <person name="Chen Z."/>
            <person name="Dunbar C."/>
            <person name="Freedman E."/>
            <person name="Gearin G."/>
            <person name="Gellesch M."/>
            <person name="Goldberg J."/>
            <person name="Griggs A."/>
            <person name="Gujja S."/>
            <person name="Heiman D."/>
            <person name="Howarth C."/>
            <person name="Larson L."/>
            <person name="Lui A."/>
            <person name="MacDonald P.J.P."/>
            <person name="Montmayeur A."/>
            <person name="Murphy C."/>
            <person name="Neiman D."/>
            <person name="Pearson M."/>
            <person name="Priest M."/>
            <person name="Roberts A."/>
            <person name="Saif S."/>
            <person name="Shea T."/>
            <person name="Shenoy N."/>
            <person name="Sisk P."/>
            <person name="Stolte C."/>
            <person name="Sykes S."/>
            <person name="Wortman J."/>
            <person name="Nusbaum C."/>
            <person name="Birren B."/>
        </authorList>
    </citation>
    <scope>NUCLEOTIDE SEQUENCE [LARGE SCALE GENOMIC DNA]</scope>
    <source>
        <strain evidence="3 4">1_3_50AFAA</strain>
    </source>
</reference>
<comment type="caution">
    <text evidence="3">The sequence shown here is derived from an EMBL/GenBank/DDBJ whole genome shotgun (WGS) entry which is preliminary data.</text>
</comment>
<protein>
    <submittedName>
        <fullName evidence="3">Uncharacterized protein</fullName>
    </submittedName>
</protein>
<dbReference type="PATRIC" id="fig|742738.3.peg.1814"/>
<feature type="compositionally biased region" description="Basic and acidic residues" evidence="1">
    <location>
        <begin position="1"/>
        <end position="10"/>
    </location>
</feature>
<organism evidence="3 4">
    <name type="scientific">Flavonifractor plautii 1_3_50AFAA</name>
    <dbReference type="NCBI Taxonomy" id="742738"/>
    <lineage>
        <taxon>Bacteria</taxon>
        <taxon>Bacillati</taxon>
        <taxon>Bacillota</taxon>
        <taxon>Clostridia</taxon>
        <taxon>Eubacteriales</taxon>
        <taxon>Oscillospiraceae</taxon>
        <taxon>Flavonifractor</taxon>
    </lineage>
</organism>
<feature type="transmembrane region" description="Helical" evidence="2">
    <location>
        <begin position="261"/>
        <end position="279"/>
    </location>
</feature>
<sequence length="714" mass="77791">MSKDRDDERNTGMPGEETFSLEEILAEFGGGAAKPRWKEDTIPFPVTPRSQRTAPSPAGPPGPGKVVSFPSGRREDPPPVPPPQPEPEEPPEDGDKVLEFPGEEGPASDNPIAEGLNRLFQKADDYAGHMFEEEGKEDDEEVRRAEEYIPGTDEEEPEEVFRERRPRRQPPPAPDLPAAELARRYGKGLKSMGVRSVLVFLLLLPALYLTLGLFPYPAVLTPELRVLALAGIQGAAMLLGLDVLMRGLFRLLRLELGMDTLLVFAAAATLADALTMYRLDPRDGQMPYCAAIVLGIFFLLRGARRKRRGLRMACRTAASAAQPYLVTLDEGKWNGWDTYAKWSGEPIGFGRQMQAADGAERIFHRVCPLLFIACLLLSVVASIGRGAPERLLWCLSAMLTACASLSGALCFALPWLSLTQRLSKSGAAIAGWDGVTATGGSGILLNDTDFFPPGCVSLNGIKIFGDFPVDKVVSDTATLIRDAGCGLDKLFHDLLRAQGCVYRRASDFCVYEGGLSAVIRDQQVLVGSASFMHLMEITLPQGLNVKNAVFCAIDGELAGIFALNYTLHGALEPSLNSLIRNRVTPVMATRDFNLIPAMLRQRFKLPVDKMEFPAVERRRELSDEEQPHSDILTAVLCREGVAPYSEAVVGAARLRRAVRTAAVLACLGAVAGLLLAFYLTFVCSYASLSAANLLVFLLMWLVPTPLIAGMVNKY</sequence>
<evidence type="ECO:0000256" key="1">
    <source>
        <dbReference type="SAM" id="MobiDB-lite"/>
    </source>
</evidence>
<dbReference type="EMBL" id="ADLO01000056">
    <property type="protein sequence ID" value="KGF55454.1"/>
    <property type="molecule type" value="Genomic_DNA"/>
</dbReference>
<accession>A0A096DD65</accession>
<feature type="transmembrane region" description="Helical" evidence="2">
    <location>
        <begin position="693"/>
        <end position="711"/>
    </location>
</feature>
<feature type="region of interest" description="Disordered" evidence="1">
    <location>
        <begin position="132"/>
        <end position="178"/>
    </location>
</feature>
<dbReference type="eggNOG" id="COG2217">
    <property type="taxonomic scope" value="Bacteria"/>
</dbReference>
<dbReference type="Proteomes" id="UP000029585">
    <property type="component" value="Unassembled WGS sequence"/>
</dbReference>
<feature type="region of interest" description="Disordered" evidence="1">
    <location>
        <begin position="1"/>
        <end position="112"/>
    </location>
</feature>
<feature type="transmembrane region" description="Helical" evidence="2">
    <location>
        <begin position="193"/>
        <end position="214"/>
    </location>
</feature>
<keyword evidence="2" id="KW-0812">Transmembrane</keyword>
<dbReference type="AlphaFoldDB" id="A0A096DD65"/>
<evidence type="ECO:0000313" key="3">
    <source>
        <dbReference type="EMBL" id="KGF55454.1"/>
    </source>
</evidence>
<feature type="transmembrane region" description="Helical" evidence="2">
    <location>
        <begin position="362"/>
        <end position="384"/>
    </location>
</feature>
<gene>
    <name evidence="3" type="ORF">HMPREF9460_01767</name>
</gene>
<feature type="transmembrane region" description="Helical" evidence="2">
    <location>
        <begin position="390"/>
        <end position="416"/>
    </location>
</feature>
<proteinExistence type="predicted"/>
<feature type="transmembrane region" description="Helical" evidence="2">
    <location>
        <begin position="285"/>
        <end position="303"/>
    </location>
</feature>
<feature type="transmembrane region" description="Helical" evidence="2">
    <location>
        <begin position="661"/>
        <end position="681"/>
    </location>
</feature>
<evidence type="ECO:0000256" key="2">
    <source>
        <dbReference type="SAM" id="Phobius"/>
    </source>
</evidence>
<keyword evidence="4" id="KW-1185">Reference proteome</keyword>
<name>A0A096DD65_FLAPL</name>